<keyword evidence="5 6" id="KW-0472">Membrane</keyword>
<dbReference type="Proteomes" id="UP000694720">
    <property type="component" value="Unplaced"/>
</dbReference>
<dbReference type="InterPro" id="IPR030417">
    <property type="entry name" value="MS4A"/>
</dbReference>
<keyword evidence="4 6" id="KW-1133">Transmembrane helix</keyword>
<evidence type="ECO:0000313" key="8">
    <source>
        <dbReference type="Proteomes" id="UP000694720"/>
    </source>
</evidence>
<keyword evidence="3 6" id="KW-0812">Transmembrane</keyword>
<dbReference type="PANTHER" id="PTHR23320:SF72">
    <property type="entry name" value="MEMBRANE-SPANNING 4-DOMAINS SUBFAMILY A MEMBER 12"/>
    <property type="match status" value="1"/>
</dbReference>
<comment type="similarity">
    <text evidence="2">Belongs to the MS4A family.</text>
</comment>
<accession>A0A8D1AW67</accession>
<evidence type="ECO:0000256" key="6">
    <source>
        <dbReference type="SAM" id="Phobius"/>
    </source>
</evidence>
<dbReference type="AlphaFoldDB" id="A0A8D1AW67"/>
<name>A0A8D1AW67_PIG</name>
<reference evidence="7" key="1">
    <citation type="submission" date="2025-08" db="UniProtKB">
        <authorList>
            <consortium name="Ensembl"/>
        </authorList>
    </citation>
    <scope>IDENTIFICATION</scope>
</reference>
<organism evidence="7 8">
    <name type="scientific">Sus scrofa</name>
    <name type="common">Pig</name>
    <dbReference type="NCBI Taxonomy" id="9823"/>
    <lineage>
        <taxon>Eukaryota</taxon>
        <taxon>Metazoa</taxon>
        <taxon>Chordata</taxon>
        <taxon>Craniata</taxon>
        <taxon>Vertebrata</taxon>
        <taxon>Euteleostomi</taxon>
        <taxon>Mammalia</taxon>
        <taxon>Eutheria</taxon>
        <taxon>Laurasiatheria</taxon>
        <taxon>Artiodactyla</taxon>
        <taxon>Suina</taxon>
        <taxon>Suidae</taxon>
        <taxon>Sus</taxon>
    </lineage>
</organism>
<feature type="transmembrane region" description="Helical" evidence="6">
    <location>
        <begin position="92"/>
        <end position="112"/>
    </location>
</feature>
<protein>
    <submittedName>
        <fullName evidence="7">Membrane spanning 4-domains A12</fullName>
    </submittedName>
</protein>
<dbReference type="PANTHER" id="PTHR23320">
    <property type="entry name" value="MEMBRANE-SPANNING 4-DOMAINS SUBFAMILY A MS4A -RELATED"/>
    <property type="match status" value="1"/>
</dbReference>
<sequence length="262" mass="27752">MQDKMMSSKPTTYPGVYGTTPDLYPPSNFMVPGSQQPPGFINPRIQVQSSQAPFIVSPGIPNNSQQVQGNIQMVNPGTGKAATNFKEEAKTLGAIQILIGSMHIGFGIILGLMGRTYMRVLGFASLAFVSGYPFWGGLSFIITGILCILASKKSSPALIKSSLGMSIVSSFFAFIGMILLLVDESINGLPEQDYWAVLSGKGISAMLIIFSLLEFCITCVTAYFASHTITNTSGSVLVIPPVYANSPLTTGLSSVPPPVPAT</sequence>
<comment type="subcellular location">
    <subcellularLocation>
        <location evidence="1">Membrane</location>
        <topology evidence="1">Multi-pass membrane protein</topology>
    </subcellularLocation>
</comment>
<feature type="transmembrane region" description="Helical" evidence="6">
    <location>
        <begin position="163"/>
        <end position="182"/>
    </location>
</feature>
<gene>
    <name evidence="7" type="primary">MS4A12</name>
</gene>
<dbReference type="GO" id="GO:0016020">
    <property type="term" value="C:membrane"/>
    <property type="evidence" value="ECO:0007669"/>
    <property type="project" value="UniProtKB-SubCell"/>
</dbReference>
<evidence type="ECO:0000313" key="7">
    <source>
        <dbReference type="Ensembl" id="ENSSSCP00035035729.1"/>
    </source>
</evidence>
<evidence type="ECO:0000256" key="3">
    <source>
        <dbReference type="ARBA" id="ARBA00022692"/>
    </source>
</evidence>
<dbReference type="Ensembl" id="ENSSSCT00035085838.1">
    <property type="protein sequence ID" value="ENSSSCP00035035729.1"/>
    <property type="gene ID" value="ENSSSCG00035063817.1"/>
</dbReference>
<evidence type="ECO:0000256" key="5">
    <source>
        <dbReference type="ARBA" id="ARBA00023136"/>
    </source>
</evidence>
<dbReference type="Pfam" id="PF04103">
    <property type="entry name" value="CD20"/>
    <property type="match status" value="1"/>
</dbReference>
<evidence type="ECO:0000256" key="2">
    <source>
        <dbReference type="ARBA" id="ARBA00009565"/>
    </source>
</evidence>
<dbReference type="InterPro" id="IPR007237">
    <property type="entry name" value="CD20-like"/>
</dbReference>
<evidence type="ECO:0000256" key="4">
    <source>
        <dbReference type="ARBA" id="ARBA00022989"/>
    </source>
</evidence>
<feature type="transmembrane region" description="Helical" evidence="6">
    <location>
        <begin position="202"/>
        <end position="225"/>
    </location>
</feature>
<proteinExistence type="inferred from homology"/>
<feature type="transmembrane region" description="Helical" evidence="6">
    <location>
        <begin position="132"/>
        <end position="151"/>
    </location>
</feature>
<evidence type="ECO:0000256" key="1">
    <source>
        <dbReference type="ARBA" id="ARBA00004141"/>
    </source>
</evidence>